<dbReference type="GO" id="GO:0005524">
    <property type="term" value="F:ATP binding"/>
    <property type="evidence" value="ECO:0007669"/>
    <property type="project" value="InterPro"/>
</dbReference>
<sequence>MNRGGMTARLVPEHPRFEDDSERIVWEGLRDHLRDCDVLLHGVRFTDPVHGEVEIDLLVLMPDCGAIVIEVKGGHVAFADGGWTQTDATGSRAISPVEQARAGVYALKRYLEGQPTWSRGALRATWLVAFPYMHVTEAMGPEARRDLIIGSEDLQDAAGIAYDRLMSPALHMFRLAEGWVDSALDLLLGAPDAEREIIGRTAARLRHADDLTEAQAGLLSAVRNNPRIEVTGSAGTGKTWLAIEQARRWAKAGERVCFVSYGRGVAEMARRAMATLPPSQQPAYLGTFHQLGYQWGVQPGAAEGNDFWIMEAPARMIEAAASLDASSRFTAFVIDEAQDFADSWWTALLASASSDSFRLAVFRDDEQAVFSDRRGRPDLPLTPLVLDENLRNARQIVDTFRPLLTAPITAMGGEGFPVEYVPCVQDDVMGAADDAVQALLDDRGWLPEHIALLTTKHRHPVQIEQANDRVAYWDDLWSANAVFYSTVSGFKGLERPAVVLAVNGFHDGIDPRSVLYAGMSRARDLLIVVGAEDELAAILNDKSMRRLRRGVQPGA</sequence>
<evidence type="ECO:0000259" key="1">
    <source>
        <dbReference type="Pfam" id="PF08378"/>
    </source>
</evidence>
<name>A0A6J7QW09_9ZZZZ</name>
<dbReference type="GO" id="GO:0043138">
    <property type="term" value="F:3'-5' DNA helicase activity"/>
    <property type="evidence" value="ECO:0007669"/>
    <property type="project" value="TreeGrafter"/>
</dbReference>
<dbReference type="SUPFAM" id="SSF52540">
    <property type="entry name" value="P-loop containing nucleoside triphosphate hydrolases"/>
    <property type="match status" value="1"/>
</dbReference>
<dbReference type="Gene3D" id="3.40.50.300">
    <property type="entry name" value="P-loop containing nucleotide triphosphate hydrolases"/>
    <property type="match status" value="2"/>
</dbReference>
<evidence type="ECO:0000259" key="2">
    <source>
        <dbReference type="Pfam" id="PF13538"/>
    </source>
</evidence>
<dbReference type="PANTHER" id="PTHR11070">
    <property type="entry name" value="UVRD / RECB / PCRA DNA HELICASE FAMILY MEMBER"/>
    <property type="match status" value="1"/>
</dbReference>
<dbReference type="InterPro" id="IPR011528">
    <property type="entry name" value="NERD"/>
</dbReference>
<feature type="domain" description="NERD" evidence="1">
    <location>
        <begin position="21"/>
        <end position="114"/>
    </location>
</feature>
<dbReference type="GO" id="GO:0005634">
    <property type="term" value="C:nucleus"/>
    <property type="evidence" value="ECO:0007669"/>
    <property type="project" value="TreeGrafter"/>
</dbReference>
<dbReference type="GO" id="GO:0000725">
    <property type="term" value="P:recombinational repair"/>
    <property type="evidence" value="ECO:0007669"/>
    <property type="project" value="TreeGrafter"/>
</dbReference>
<protein>
    <submittedName>
        <fullName evidence="3">Unannotated protein</fullName>
    </submittedName>
</protein>
<proteinExistence type="predicted"/>
<reference evidence="3" key="1">
    <citation type="submission" date="2020-05" db="EMBL/GenBank/DDBJ databases">
        <authorList>
            <person name="Chiriac C."/>
            <person name="Salcher M."/>
            <person name="Ghai R."/>
            <person name="Kavagutti S V."/>
        </authorList>
    </citation>
    <scope>NUCLEOTIDE SEQUENCE</scope>
</reference>
<dbReference type="PANTHER" id="PTHR11070:SF2">
    <property type="entry name" value="ATP-DEPENDENT DNA HELICASE SRS2"/>
    <property type="match status" value="1"/>
</dbReference>
<dbReference type="GO" id="GO:0003677">
    <property type="term" value="F:DNA binding"/>
    <property type="evidence" value="ECO:0007669"/>
    <property type="project" value="InterPro"/>
</dbReference>
<dbReference type="AlphaFoldDB" id="A0A6J7QW09"/>
<feature type="domain" description="UvrD-like helicase C-terminal" evidence="2">
    <location>
        <begin position="483"/>
        <end position="529"/>
    </location>
</feature>
<dbReference type="Pfam" id="PF13245">
    <property type="entry name" value="AAA_19"/>
    <property type="match status" value="1"/>
</dbReference>
<accession>A0A6J7QW09</accession>
<dbReference type="InterPro" id="IPR000212">
    <property type="entry name" value="DNA_helicase_UvrD/REP"/>
</dbReference>
<dbReference type="EMBL" id="CAFBPD010000226">
    <property type="protein sequence ID" value="CAB5018304.1"/>
    <property type="molecule type" value="Genomic_DNA"/>
</dbReference>
<organism evidence="3">
    <name type="scientific">freshwater metagenome</name>
    <dbReference type="NCBI Taxonomy" id="449393"/>
    <lineage>
        <taxon>unclassified sequences</taxon>
        <taxon>metagenomes</taxon>
        <taxon>ecological metagenomes</taxon>
    </lineage>
</organism>
<gene>
    <name evidence="3" type="ORF">UFOPK4061_01241</name>
</gene>
<dbReference type="Pfam" id="PF08378">
    <property type="entry name" value="NERD"/>
    <property type="match status" value="1"/>
</dbReference>
<dbReference type="InterPro" id="IPR027417">
    <property type="entry name" value="P-loop_NTPase"/>
</dbReference>
<dbReference type="CDD" id="cd01120">
    <property type="entry name" value="RecA-like_superfamily"/>
    <property type="match status" value="1"/>
</dbReference>
<dbReference type="InterPro" id="IPR027785">
    <property type="entry name" value="UvrD-like_helicase_C"/>
</dbReference>
<dbReference type="Pfam" id="PF13538">
    <property type="entry name" value="UvrD_C_2"/>
    <property type="match status" value="1"/>
</dbReference>
<evidence type="ECO:0000313" key="3">
    <source>
        <dbReference type="EMBL" id="CAB5018304.1"/>
    </source>
</evidence>